<evidence type="ECO:0000256" key="2">
    <source>
        <dbReference type="ARBA" id="ARBA00004651"/>
    </source>
</evidence>
<dbReference type="GO" id="GO:0000155">
    <property type="term" value="F:phosphorelay sensor kinase activity"/>
    <property type="evidence" value="ECO:0007669"/>
    <property type="project" value="InterPro"/>
</dbReference>
<dbReference type="CDD" id="cd00075">
    <property type="entry name" value="HATPase"/>
    <property type="match status" value="1"/>
</dbReference>
<comment type="subcellular location">
    <subcellularLocation>
        <location evidence="2">Cell membrane</location>
        <topology evidence="2">Multi-pass membrane protein</topology>
    </subcellularLocation>
</comment>
<dbReference type="InterPro" id="IPR003594">
    <property type="entry name" value="HATPase_dom"/>
</dbReference>
<evidence type="ECO:0000256" key="4">
    <source>
        <dbReference type="ARBA" id="ARBA00022475"/>
    </source>
</evidence>
<sequence>MRRLSLQIYVGFLAMLMLCIVVFSLAWWLLRDTPDQPHRARGGVLNLLVRLLPPADVPPQELQDAIDRYGEAFRARITLRAADGSLIASSGAPLPPPAGDAEERLQFRADEPAQFAQHLSDGRHVAIQPLRPRRGAPGPTALAALGAAAIALALGALLLSRRITRRLELLQSRVEALGGGDLSARVTVEGRDEVAKLAESFNRSAAQIERLVGAQRDTLAFASHELRSPLARLSMAIELLGREPRPEIAARARTDIGELDELIDELLLASRLDADLPGDKRTREPVDMLALAAEEAARVGAEVLWTGGQQAAQVAGDARMLRRLLRNLLENARRYAAGTPISVSLDPLPDGLRVRVEDAGPGVPLAEQARIFEPFYRPRGTAESGSGIGLGLALVRRIAQHHGGEARYRPREGGGACFEVELHGRVARPAA</sequence>
<dbReference type="InterPro" id="IPR036890">
    <property type="entry name" value="HATPase_C_sf"/>
</dbReference>
<dbReference type="GO" id="GO:0005524">
    <property type="term" value="F:ATP binding"/>
    <property type="evidence" value="ECO:0007669"/>
    <property type="project" value="UniProtKB-KW"/>
</dbReference>
<evidence type="ECO:0000256" key="8">
    <source>
        <dbReference type="ARBA" id="ARBA00022777"/>
    </source>
</evidence>
<keyword evidence="7" id="KW-0547">Nucleotide-binding</keyword>
<dbReference type="Gene3D" id="1.10.287.130">
    <property type="match status" value="1"/>
</dbReference>
<keyword evidence="4" id="KW-1003">Cell membrane</keyword>
<dbReference type="CDD" id="cd06225">
    <property type="entry name" value="HAMP"/>
    <property type="match status" value="1"/>
</dbReference>
<dbReference type="Pfam" id="PF02518">
    <property type="entry name" value="HATPase_c"/>
    <property type="match status" value="1"/>
</dbReference>
<keyword evidence="9" id="KW-0067">ATP-binding</keyword>
<keyword evidence="8 13" id="KW-0418">Kinase</keyword>
<dbReference type="Gene3D" id="6.10.340.10">
    <property type="match status" value="1"/>
</dbReference>
<dbReference type="SUPFAM" id="SSF47384">
    <property type="entry name" value="Homodimeric domain of signal transducing histidine kinase"/>
    <property type="match status" value="1"/>
</dbReference>
<organism evidence="13 14">
    <name type="scientific">Candidatus Methylophosphatis roskildensis</name>
    <dbReference type="NCBI Taxonomy" id="2899263"/>
    <lineage>
        <taxon>Bacteria</taxon>
        <taxon>Pseudomonadati</taxon>
        <taxon>Pseudomonadota</taxon>
        <taxon>Betaproteobacteria</taxon>
        <taxon>Nitrosomonadales</taxon>
        <taxon>Sterolibacteriaceae</taxon>
        <taxon>Candidatus Methylophosphatis</taxon>
    </lineage>
</organism>
<dbReference type="SMART" id="SM00388">
    <property type="entry name" value="HisKA"/>
    <property type="match status" value="1"/>
</dbReference>
<gene>
    <name evidence="13" type="ORF">IPH26_19075</name>
</gene>
<dbReference type="InterPro" id="IPR050980">
    <property type="entry name" value="2C_sensor_his_kinase"/>
</dbReference>
<dbReference type="GO" id="GO:0005886">
    <property type="term" value="C:plasma membrane"/>
    <property type="evidence" value="ECO:0007669"/>
    <property type="project" value="UniProtKB-SubCell"/>
</dbReference>
<evidence type="ECO:0000259" key="12">
    <source>
        <dbReference type="PROSITE" id="PS50885"/>
    </source>
</evidence>
<dbReference type="Gene3D" id="3.30.565.10">
    <property type="entry name" value="Histidine kinase-like ATPase, C-terminal domain"/>
    <property type="match status" value="1"/>
</dbReference>
<feature type="domain" description="Histidine kinase" evidence="11">
    <location>
        <begin position="221"/>
        <end position="426"/>
    </location>
</feature>
<dbReference type="EMBL" id="JADJEV010000005">
    <property type="protein sequence ID" value="MBK6974939.1"/>
    <property type="molecule type" value="Genomic_DNA"/>
</dbReference>
<keyword evidence="6" id="KW-0808">Transferase</keyword>
<dbReference type="PROSITE" id="PS50109">
    <property type="entry name" value="HIS_KIN"/>
    <property type="match status" value="1"/>
</dbReference>
<name>A0A9D7E6A2_9PROT</name>
<feature type="domain" description="HAMP" evidence="12">
    <location>
        <begin position="161"/>
        <end position="213"/>
    </location>
</feature>
<evidence type="ECO:0000313" key="14">
    <source>
        <dbReference type="Proteomes" id="UP000807785"/>
    </source>
</evidence>
<dbReference type="SUPFAM" id="SSF55874">
    <property type="entry name" value="ATPase domain of HSP90 chaperone/DNA topoisomerase II/histidine kinase"/>
    <property type="match status" value="1"/>
</dbReference>
<evidence type="ECO:0000256" key="5">
    <source>
        <dbReference type="ARBA" id="ARBA00022553"/>
    </source>
</evidence>
<dbReference type="PANTHER" id="PTHR44936:SF10">
    <property type="entry name" value="SENSOR PROTEIN RSTB"/>
    <property type="match status" value="1"/>
</dbReference>
<evidence type="ECO:0000313" key="13">
    <source>
        <dbReference type="EMBL" id="MBK6974939.1"/>
    </source>
</evidence>
<dbReference type="InterPro" id="IPR005467">
    <property type="entry name" value="His_kinase_dom"/>
</dbReference>
<proteinExistence type="predicted"/>
<dbReference type="InterPro" id="IPR003660">
    <property type="entry name" value="HAMP_dom"/>
</dbReference>
<evidence type="ECO:0000256" key="9">
    <source>
        <dbReference type="ARBA" id="ARBA00022840"/>
    </source>
</evidence>
<dbReference type="PROSITE" id="PS50885">
    <property type="entry name" value="HAMP"/>
    <property type="match status" value="1"/>
</dbReference>
<dbReference type="InterPro" id="IPR004358">
    <property type="entry name" value="Sig_transdc_His_kin-like_C"/>
</dbReference>
<dbReference type="Pfam" id="PF00512">
    <property type="entry name" value="HisKA"/>
    <property type="match status" value="1"/>
</dbReference>
<dbReference type="SUPFAM" id="SSF158472">
    <property type="entry name" value="HAMP domain-like"/>
    <property type="match status" value="1"/>
</dbReference>
<feature type="transmembrane region" description="Helical" evidence="10">
    <location>
        <begin position="7"/>
        <end position="30"/>
    </location>
</feature>
<dbReference type="PRINTS" id="PR00344">
    <property type="entry name" value="BCTRLSENSOR"/>
</dbReference>
<dbReference type="SMART" id="SM00387">
    <property type="entry name" value="HATPase_c"/>
    <property type="match status" value="1"/>
</dbReference>
<dbReference type="InterPro" id="IPR036097">
    <property type="entry name" value="HisK_dim/P_sf"/>
</dbReference>
<dbReference type="EC" id="2.7.13.3" evidence="3"/>
<keyword evidence="5" id="KW-0597">Phosphoprotein</keyword>
<comment type="caution">
    <text evidence="13">The sequence shown here is derived from an EMBL/GenBank/DDBJ whole genome shotgun (WGS) entry which is preliminary data.</text>
</comment>
<dbReference type="InterPro" id="IPR003661">
    <property type="entry name" value="HisK_dim/P_dom"/>
</dbReference>
<dbReference type="SMART" id="SM00304">
    <property type="entry name" value="HAMP"/>
    <property type="match status" value="1"/>
</dbReference>
<dbReference type="AlphaFoldDB" id="A0A9D7E6A2"/>
<evidence type="ECO:0000259" key="11">
    <source>
        <dbReference type="PROSITE" id="PS50109"/>
    </source>
</evidence>
<evidence type="ECO:0000256" key="1">
    <source>
        <dbReference type="ARBA" id="ARBA00000085"/>
    </source>
</evidence>
<evidence type="ECO:0000256" key="7">
    <source>
        <dbReference type="ARBA" id="ARBA00022741"/>
    </source>
</evidence>
<keyword evidence="10" id="KW-1133">Transmembrane helix</keyword>
<accession>A0A9D7E6A2</accession>
<protein>
    <recommendedName>
        <fullName evidence="3">histidine kinase</fullName>
        <ecNumber evidence="3">2.7.13.3</ecNumber>
    </recommendedName>
</protein>
<reference evidence="13" key="1">
    <citation type="submission" date="2020-10" db="EMBL/GenBank/DDBJ databases">
        <title>Connecting structure to function with the recovery of over 1000 high-quality activated sludge metagenome-assembled genomes encoding full-length rRNA genes using long-read sequencing.</title>
        <authorList>
            <person name="Singleton C.M."/>
            <person name="Petriglieri F."/>
            <person name="Kristensen J.M."/>
            <person name="Kirkegaard R.H."/>
            <person name="Michaelsen T.Y."/>
            <person name="Andersen M.H."/>
            <person name="Karst S.M."/>
            <person name="Dueholm M.S."/>
            <person name="Nielsen P.H."/>
            <person name="Albertsen M."/>
        </authorList>
    </citation>
    <scope>NUCLEOTIDE SEQUENCE</scope>
    <source>
        <strain evidence="13">Bjer_18-Q3-R1-45_BAT3C.347</strain>
    </source>
</reference>
<dbReference type="PANTHER" id="PTHR44936">
    <property type="entry name" value="SENSOR PROTEIN CREC"/>
    <property type="match status" value="1"/>
</dbReference>
<evidence type="ECO:0000256" key="6">
    <source>
        <dbReference type="ARBA" id="ARBA00022679"/>
    </source>
</evidence>
<feature type="transmembrane region" description="Helical" evidence="10">
    <location>
        <begin position="140"/>
        <end position="159"/>
    </location>
</feature>
<comment type="catalytic activity">
    <reaction evidence="1">
        <text>ATP + protein L-histidine = ADP + protein N-phospho-L-histidine.</text>
        <dbReference type="EC" id="2.7.13.3"/>
    </reaction>
</comment>
<evidence type="ECO:0000256" key="10">
    <source>
        <dbReference type="SAM" id="Phobius"/>
    </source>
</evidence>
<dbReference type="Proteomes" id="UP000807785">
    <property type="component" value="Unassembled WGS sequence"/>
</dbReference>
<dbReference type="CDD" id="cd00082">
    <property type="entry name" value="HisKA"/>
    <property type="match status" value="1"/>
</dbReference>
<keyword evidence="10" id="KW-0472">Membrane</keyword>
<keyword evidence="10" id="KW-0812">Transmembrane</keyword>
<dbReference type="Pfam" id="PF00672">
    <property type="entry name" value="HAMP"/>
    <property type="match status" value="1"/>
</dbReference>
<evidence type="ECO:0000256" key="3">
    <source>
        <dbReference type="ARBA" id="ARBA00012438"/>
    </source>
</evidence>